<sequence>MDSRTSRQDEVGKHEESGLGRGRASALANANIALIKYWGKADEALIIPRTSSLSLTLDGLSTETTVEFVGNGRGAMPPAQRDLPGVPDRTSGPRVAASASSGRDSLTIDGVQQSGKVLDRVSKVLDLVRAQAGINAPAHVSSTNTVPYGAGLASSSSAFAALAGAAAQAAGLRPSRRELSRLARRGSGSACRSVYGGLVKWNAGHDDASSYAEPVDNSMDLAIVVILISNREKHVSSRDAMVRTIATSPLYESWVQQSGKDLDEALAAISTGDLERLGAVVEANAMGMHAAMIASRPPTLYWLPETIRALGAVEELRGQGLPAWSTMDAGPNVKVLTSGRDAERLADELRSMLPACRVQVHRPGAGLRVFDESGVREAELVGQAGSLAPLLSR</sequence>
<dbReference type="InterPro" id="IPR014721">
    <property type="entry name" value="Ribsml_uS5_D2-typ_fold_subgr"/>
</dbReference>
<evidence type="ECO:0000256" key="6">
    <source>
        <dbReference type="ARBA" id="ARBA00023098"/>
    </source>
</evidence>
<dbReference type="InterPro" id="IPR020568">
    <property type="entry name" value="Ribosomal_Su5_D2-typ_SF"/>
</dbReference>
<dbReference type="InterPro" id="IPR036554">
    <property type="entry name" value="GHMP_kinase_C_sf"/>
</dbReference>
<comment type="caution">
    <text evidence="11">The sequence shown here is derived from an EMBL/GenBank/DDBJ whole genome shotgun (WGS) entry which is preliminary data.</text>
</comment>
<evidence type="ECO:0000259" key="9">
    <source>
        <dbReference type="Pfam" id="PF18376"/>
    </source>
</evidence>
<feature type="domain" description="Diphosphomevalonate decarboxylase-like N-terminal" evidence="10">
    <location>
        <begin position="28"/>
        <end position="68"/>
    </location>
</feature>
<gene>
    <name evidence="11" type="primary">mvaD</name>
    <name evidence="11" type="ORF">CRD60_04850</name>
</gene>
<evidence type="ECO:0000256" key="5">
    <source>
        <dbReference type="ARBA" id="ARBA00022840"/>
    </source>
</evidence>
<reference evidence="11 12" key="1">
    <citation type="submission" date="2017-10" db="EMBL/GenBank/DDBJ databases">
        <title>Bifidobacterium xylocopum sp. nov. and Bifidobacterium aemilianum sp. nov., from the carpenter bee (Xylocopa violacea) digestive tract.</title>
        <authorList>
            <person name="Alberoni D."/>
            <person name="Baffoni L."/>
            <person name="Di Gioia D."/>
            <person name="Gaggia F."/>
            <person name="Biavati B."/>
        </authorList>
    </citation>
    <scope>NUCLEOTIDE SEQUENCE [LARGE SCALE GENOMIC DNA]</scope>
    <source>
        <strain evidence="11 12">XV10</strain>
    </source>
</reference>
<dbReference type="GO" id="GO:0019287">
    <property type="term" value="P:isopentenyl diphosphate biosynthetic process, mevalonate pathway"/>
    <property type="evidence" value="ECO:0007669"/>
    <property type="project" value="InterPro"/>
</dbReference>
<feature type="domain" description="Mvd1 C-terminal" evidence="9">
    <location>
        <begin position="223"/>
        <end position="356"/>
    </location>
</feature>
<dbReference type="InterPro" id="IPR029765">
    <property type="entry name" value="Mev_diP_decarb"/>
</dbReference>
<comment type="similarity">
    <text evidence="1">Belongs to the diphosphomevalonate decarboxylase family.</text>
</comment>
<keyword evidence="7" id="KW-0456">Lyase</keyword>
<dbReference type="Pfam" id="PF22700">
    <property type="entry name" value="MVD-like_N"/>
    <property type="match status" value="2"/>
</dbReference>
<dbReference type="AlphaFoldDB" id="A0A366K837"/>
<accession>A0A366K837</accession>
<dbReference type="EC" id="4.1.1.33" evidence="2"/>
<evidence type="ECO:0000313" key="11">
    <source>
        <dbReference type="EMBL" id="RBP97910.1"/>
    </source>
</evidence>
<dbReference type="Proteomes" id="UP000252530">
    <property type="component" value="Unassembled WGS sequence"/>
</dbReference>
<keyword evidence="4" id="KW-0547">Nucleotide-binding</keyword>
<dbReference type="InterPro" id="IPR053859">
    <property type="entry name" value="MVD-like_N"/>
</dbReference>
<dbReference type="PANTHER" id="PTHR10977">
    <property type="entry name" value="DIPHOSPHOMEVALONATE DECARBOXYLASE"/>
    <property type="match status" value="1"/>
</dbReference>
<dbReference type="PIRSF" id="PIRSF015950">
    <property type="entry name" value="Mev_P_decrbx"/>
    <property type="match status" value="1"/>
</dbReference>
<evidence type="ECO:0000256" key="2">
    <source>
        <dbReference type="ARBA" id="ARBA00012296"/>
    </source>
</evidence>
<name>A0A366K837_9BIFI</name>
<proteinExistence type="inferred from homology"/>
<dbReference type="SUPFAM" id="SSF55060">
    <property type="entry name" value="GHMP Kinase, C-terminal domain"/>
    <property type="match status" value="1"/>
</dbReference>
<keyword evidence="6" id="KW-0443">Lipid metabolism</keyword>
<evidence type="ECO:0000313" key="12">
    <source>
        <dbReference type="Proteomes" id="UP000252530"/>
    </source>
</evidence>
<dbReference type="GO" id="GO:0005829">
    <property type="term" value="C:cytosol"/>
    <property type="evidence" value="ECO:0007669"/>
    <property type="project" value="InterPro"/>
</dbReference>
<dbReference type="InterPro" id="IPR041431">
    <property type="entry name" value="Mvd1_C"/>
</dbReference>
<evidence type="ECO:0000256" key="8">
    <source>
        <dbReference type="SAM" id="MobiDB-lite"/>
    </source>
</evidence>
<keyword evidence="5" id="KW-0067">ATP-binding</keyword>
<evidence type="ECO:0000256" key="7">
    <source>
        <dbReference type="ARBA" id="ARBA00023239"/>
    </source>
</evidence>
<dbReference type="GO" id="GO:0005524">
    <property type="term" value="F:ATP binding"/>
    <property type="evidence" value="ECO:0007669"/>
    <property type="project" value="UniProtKB-KW"/>
</dbReference>
<dbReference type="Gene3D" id="3.30.230.10">
    <property type="match status" value="1"/>
</dbReference>
<evidence type="ECO:0000256" key="4">
    <source>
        <dbReference type="ARBA" id="ARBA00022741"/>
    </source>
</evidence>
<dbReference type="PANTHER" id="PTHR10977:SF3">
    <property type="entry name" value="DIPHOSPHOMEVALONATE DECARBOXYLASE"/>
    <property type="match status" value="1"/>
</dbReference>
<feature type="region of interest" description="Disordered" evidence="8">
    <location>
        <begin position="1"/>
        <end position="22"/>
    </location>
</feature>
<dbReference type="RefSeq" id="WP_113860159.1">
    <property type="nucleotide sequence ID" value="NZ_PDCG01000003.1"/>
</dbReference>
<dbReference type="OrthoDB" id="5498344at2"/>
<evidence type="ECO:0000256" key="1">
    <source>
        <dbReference type="ARBA" id="ARBA00008831"/>
    </source>
</evidence>
<dbReference type="NCBIfam" id="TIGR01240">
    <property type="entry name" value="mevDPdecarb"/>
    <property type="match status" value="1"/>
</dbReference>
<organism evidence="11 12">
    <name type="scientific">Bifidobacterium aemilianum</name>
    <dbReference type="NCBI Taxonomy" id="2493120"/>
    <lineage>
        <taxon>Bacteria</taxon>
        <taxon>Bacillati</taxon>
        <taxon>Actinomycetota</taxon>
        <taxon>Actinomycetes</taxon>
        <taxon>Bifidobacteriales</taxon>
        <taxon>Bifidobacteriaceae</taxon>
        <taxon>Bifidobacterium</taxon>
    </lineage>
</organism>
<dbReference type="Pfam" id="PF18376">
    <property type="entry name" value="MDD_C"/>
    <property type="match status" value="1"/>
</dbReference>
<dbReference type="SUPFAM" id="SSF54211">
    <property type="entry name" value="Ribosomal protein S5 domain 2-like"/>
    <property type="match status" value="1"/>
</dbReference>
<evidence type="ECO:0000259" key="10">
    <source>
        <dbReference type="Pfam" id="PF22700"/>
    </source>
</evidence>
<feature type="region of interest" description="Disordered" evidence="8">
    <location>
        <begin position="70"/>
        <end position="103"/>
    </location>
</feature>
<keyword evidence="12" id="KW-1185">Reference proteome</keyword>
<keyword evidence="3" id="KW-0444">Lipid biosynthesis</keyword>
<feature type="compositionally biased region" description="Basic and acidic residues" evidence="8">
    <location>
        <begin position="1"/>
        <end position="18"/>
    </location>
</feature>
<protein>
    <recommendedName>
        <fullName evidence="2">diphosphomevalonate decarboxylase</fullName>
        <ecNumber evidence="2">4.1.1.33</ecNumber>
    </recommendedName>
</protein>
<dbReference type="Gene3D" id="3.30.70.890">
    <property type="entry name" value="GHMP kinase, C-terminal domain"/>
    <property type="match status" value="1"/>
</dbReference>
<dbReference type="GO" id="GO:0004163">
    <property type="term" value="F:diphosphomevalonate decarboxylase activity"/>
    <property type="evidence" value="ECO:0007669"/>
    <property type="project" value="UniProtKB-EC"/>
</dbReference>
<dbReference type="InterPro" id="IPR005935">
    <property type="entry name" value="Mev_decarb"/>
</dbReference>
<evidence type="ECO:0000256" key="3">
    <source>
        <dbReference type="ARBA" id="ARBA00022516"/>
    </source>
</evidence>
<feature type="domain" description="Diphosphomevalonate decarboxylase-like N-terminal" evidence="10">
    <location>
        <begin position="94"/>
        <end position="212"/>
    </location>
</feature>
<dbReference type="EMBL" id="PDCG01000003">
    <property type="protein sequence ID" value="RBP97910.1"/>
    <property type="molecule type" value="Genomic_DNA"/>
</dbReference>